<name>A0ABV7XGD3_9SPHN</name>
<keyword evidence="2" id="KW-1185">Reference proteome</keyword>
<sequence>MISLPDRASIEGARDLALEPRLGALLNARIADLATPYGDLTDLTHFLVVEPGDTEAQIVEAVGFSPLVDPVDGVRSGDARFLPWWDLLRRHDGWFELVVCVGDSGFAFVLFIADADGVDRRLSDLCRTFAR</sequence>
<organism evidence="1 2">
    <name type="scientific">Sphingoaurantiacus capsulatus</name>
    <dbReference type="NCBI Taxonomy" id="1771310"/>
    <lineage>
        <taxon>Bacteria</taxon>
        <taxon>Pseudomonadati</taxon>
        <taxon>Pseudomonadota</taxon>
        <taxon>Alphaproteobacteria</taxon>
        <taxon>Sphingomonadales</taxon>
        <taxon>Sphingosinicellaceae</taxon>
        <taxon>Sphingoaurantiacus</taxon>
    </lineage>
</organism>
<dbReference type="EMBL" id="JBHRXV010000014">
    <property type="protein sequence ID" value="MFC3714328.1"/>
    <property type="molecule type" value="Genomic_DNA"/>
</dbReference>
<comment type="caution">
    <text evidence="1">The sequence shown here is derived from an EMBL/GenBank/DDBJ whole genome shotgun (WGS) entry which is preliminary data.</text>
</comment>
<dbReference type="RefSeq" id="WP_380863728.1">
    <property type="nucleotide sequence ID" value="NZ_JBHRXV010000014.1"/>
</dbReference>
<gene>
    <name evidence="1" type="ORF">ACFOMD_17295</name>
</gene>
<protein>
    <submittedName>
        <fullName evidence="1">Uncharacterized protein</fullName>
    </submittedName>
</protein>
<accession>A0ABV7XGD3</accession>
<reference evidence="2" key="1">
    <citation type="journal article" date="2019" name="Int. J. Syst. Evol. Microbiol.">
        <title>The Global Catalogue of Microorganisms (GCM) 10K type strain sequencing project: providing services to taxonomists for standard genome sequencing and annotation.</title>
        <authorList>
            <consortium name="The Broad Institute Genomics Platform"/>
            <consortium name="The Broad Institute Genome Sequencing Center for Infectious Disease"/>
            <person name="Wu L."/>
            <person name="Ma J."/>
        </authorList>
    </citation>
    <scope>NUCLEOTIDE SEQUENCE [LARGE SCALE GENOMIC DNA]</scope>
    <source>
        <strain evidence="2">KCTC 42644</strain>
    </source>
</reference>
<evidence type="ECO:0000313" key="1">
    <source>
        <dbReference type="EMBL" id="MFC3714328.1"/>
    </source>
</evidence>
<dbReference type="Proteomes" id="UP001595615">
    <property type="component" value="Unassembled WGS sequence"/>
</dbReference>
<proteinExistence type="predicted"/>
<evidence type="ECO:0000313" key="2">
    <source>
        <dbReference type="Proteomes" id="UP001595615"/>
    </source>
</evidence>